<dbReference type="Proteomes" id="UP000011777">
    <property type="component" value="Unassembled WGS sequence"/>
</dbReference>
<evidence type="ECO:0000256" key="4">
    <source>
        <dbReference type="ARBA" id="ARBA00022741"/>
    </source>
</evidence>
<dbReference type="Gene3D" id="3.50.50.60">
    <property type="entry name" value="FAD/NAD(P)-binding domain"/>
    <property type="match status" value="1"/>
</dbReference>
<accession>M3JAX9</accession>
<dbReference type="OMA" id="EFFDNYQ"/>
<sequence length="620" mass="69463">MAPRSTAQKRLLKEFQQLSKDPPPGIIAGPVSEDNLFTWECLVEGPSETPYENGVFPAILTFPKDYPLSPPVLKFDPPLLHPNIYADGTVCISILHPPGEDPNQYERPEERWSPVQSIEKILLSVMSMLAEPNPESGANIDAAIIGAGISGLKAAETLLSSPHISPEDVLVIEAQDHIGGRLKTSDSDQSKLGIRYDLGASWFHDSLNNTVLNDMINDGLLDLNDDVYFDDKDVQAYSSSGEVPIVDEKLNRVVEDIEKFIELYFHDSLNIPDLSLEDIVLKFFEKNEKFLTGIQKQYCGRMMRYLELWFGICWDKISGKYAIMDHQGRNLLNKKGYGFLVENIARKISESSILLNSPVKRIVRNNKEESKRVRIETTDGSKIYSDYLIVTVPHSILALDSSEGIVWEPKLPERMIDAFNSIHFGALGKVVFEFDTIFWDNSQDRFQILADDNQTNLSNKLTKLPPSFTYPAFLVNFSRVHNTNGGSLVILTQAPLTDYLESHPNQAWEYFAPMLQKLSIDPDAKKIPAPINTIVTDWTVNPYIRGSYSAMYTDDDPSDLIIQLSGEFENCGISEPYIRFAGEHTISDGAGCVHGAYNSGIREANWILSDDGLIDGSRIC</sequence>
<evidence type="ECO:0000259" key="12">
    <source>
        <dbReference type="PROSITE" id="PS50127"/>
    </source>
</evidence>
<keyword evidence="3" id="KW-0808">Transferase</keyword>
<reference evidence="13 14" key="1">
    <citation type="submission" date="2013-02" db="EMBL/GenBank/DDBJ databases">
        <title>Genome sequence of Candida maltosa Xu316, a potential industrial strain for xylitol and ethanol production.</title>
        <authorList>
            <person name="Yu J."/>
            <person name="Wang Q."/>
            <person name="Geng X."/>
            <person name="Bao W."/>
            <person name="He P."/>
            <person name="Cai J."/>
        </authorList>
    </citation>
    <scope>NUCLEOTIDE SEQUENCE [LARGE SCALE GENOMIC DNA]</scope>
    <source>
        <strain evidence="14">Xu316</strain>
    </source>
</reference>
<comment type="catalytic activity">
    <reaction evidence="1">
        <text>S-ubiquitinyl-[E1 ubiquitin-activating enzyme]-L-cysteine + [E2 ubiquitin-conjugating enzyme]-L-cysteine = [E1 ubiquitin-activating enzyme]-L-cysteine + S-ubiquitinyl-[E2 ubiquitin-conjugating enzyme]-L-cysteine.</text>
        <dbReference type="EC" id="2.3.2.23"/>
    </reaction>
</comment>
<protein>
    <recommendedName>
        <fullName evidence="2">E2 ubiquitin-conjugating enzyme</fullName>
        <ecNumber evidence="2">2.3.2.23</ecNumber>
    </recommendedName>
    <alternativeName>
        <fullName evidence="10">E2 ubiquitin-conjugating enzyme 7</fullName>
    </alternativeName>
    <alternativeName>
        <fullName evidence="9">Ubiquitin carrier protein</fullName>
    </alternativeName>
    <alternativeName>
        <fullName evidence="8">Ubiquitin-protein ligase</fullName>
    </alternativeName>
</protein>
<keyword evidence="14" id="KW-1185">Reference proteome</keyword>
<keyword evidence="6" id="KW-0067">ATP-binding</keyword>
<dbReference type="SMART" id="SM00212">
    <property type="entry name" value="UBCc"/>
    <property type="match status" value="1"/>
</dbReference>
<dbReference type="InterPro" id="IPR000608">
    <property type="entry name" value="UBC"/>
</dbReference>
<dbReference type="InterPro" id="IPR016135">
    <property type="entry name" value="UBQ-conjugating_enzyme/RWD"/>
</dbReference>
<dbReference type="GO" id="GO:0005524">
    <property type="term" value="F:ATP binding"/>
    <property type="evidence" value="ECO:0007669"/>
    <property type="project" value="UniProtKB-KW"/>
</dbReference>
<evidence type="ECO:0000256" key="3">
    <source>
        <dbReference type="ARBA" id="ARBA00022679"/>
    </source>
</evidence>
<dbReference type="Gene3D" id="3.90.660.10">
    <property type="match status" value="1"/>
</dbReference>
<dbReference type="GO" id="GO:0036503">
    <property type="term" value="P:ERAD pathway"/>
    <property type="evidence" value="ECO:0007669"/>
    <property type="project" value="UniProtKB-ARBA"/>
</dbReference>
<keyword evidence="7" id="KW-0882">Thioester bond</keyword>
<keyword evidence="4" id="KW-0547">Nucleotide-binding</keyword>
<dbReference type="SUPFAM" id="SSF54495">
    <property type="entry name" value="UBC-like"/>
    <property type="match status" value="1"/>
</dbReference>
<evidence type="ECO:0000313" key="13">
    <source>
        <dbReference type="EMBL" id="EMG49293.1"/>
    </source>
</evidence>
<dbReference type="PROSITE" id="PS50127">
    <property type="entry name" value="UBC_2"/>
    <property type="match status" value="1"/>
</dbReference>
<keyword evidence="5" id="KW-0833">Ubl conjugation pathway</keyword>
<dbReference type="PANTHER" id="PTHR10742:SF410">
    <property type="entry name" value="LYSINE-SPECIFIC HISTONE DEMETHYLASE 2"/>
    <property type="match status" value="1"/>
</dbReference>
<dbReference type="eggNOG" id="KOG0426">
    <property type="taxonomic scope" value="Eukaryota"/>
</dbReference>
<dbReference type="eggNOG" id="KOG0029">
    <property type="taxonomic scope" value="Eukaryota"/>
</dbReference>
<evidence type="ECO:0000256" key="8">
    <source>
        <dbReference type="ARBA" id="ARBA00030012"/>
    </source>
</evidence>
<evidence type="ECO:0000256" key="7">
    <source>
        <dbReference type="ARBA" id="ARBA00022966"/>
    </source>
</evidence>
<evidence type="ECO:0000313" key="14">
    <source>
        <dbReference type="Proteomes" id="UP000011777"/>
    </source>
</evidence>
<dbReference type="GO" id="GO:0016491">
    <property type="term" value="F:oxidoreductase activity"/>
    <property type="evidence" value="ECO:0007669"/>
    <property type="project" value="InterPro"/>
</dbReference>
<comment type="caution">
    <text evidence="13">The sequence shown here is derived from an EMBL/GenBank/DDBJ whole genome shotgun (WGS) entry which is preliminary data.</text>
</comment>
<proteinExistence type="predicted"/>
<dbReference type="HOGENOM" id="CLU_004498_10_1_1"/>
<dbReference type="AlphaFoldDB" id="M3JAX9"/>
<dbReference type="PANTHER" id="PTHR10742">
    <property type="entry name" value="FLAVIN MONOAMINE OXIDASE"/>
    <property type="match status" value="1"/>
</dbReference>
<dbReference type="OrthoDB" id="5046242at2759"/>
<feature type="domain" description="UBC core" evidence="12">
    <location>
        <begin position="6"/>
        <end position="169"/>
    </location>
</feature>
<organism evidence="13 14">
    <name type="scientific">Candida maltosa (strain Xu316)</name>
    <name type="common">Yeast</name>
    <dbReference type="NCBI Taxonomy" id="1245528"/>
    <lineage>
        <taxon>Eukaryota</taxon>
        <taxon>Fungi</taxon>
        <taxon>Dikarya</taxon>
        <taxon>Ascomycota</taxon>
        <taxon>Saccharomycotina</taxon>
        <taxon>Pichiomycetes</taxon>
        <taxon>Debaryomycetaceae</taxon>
        <taxon>Candida/Lodderomyces clade</taxon>
        <taxon>Candida</taxon>
    </lineage>
</organism>
<dbReference type="SUPFAM" id="SSF54373">
    <property type="entry name" value="FAD-linked reductases, C-terminal domain"/>
    <property type="match status" value="1"/>
</dbReference>
<dbReference type="Gene3D" id="3.10.110.10">
    <property type="entry name" value="Ubiquitin Conjugating Enzyme"/>
    <property type="match status" value="1"/>
</dbReference>
<dbReference type="EC" id="2.3.2.23" evidence="2"/>
<evidence type="ECO:0000256" key="2">
    <source>
        <dbReference type="ARBA" id="ARBA00012486"/>
    </source>
</evidence>
<evidence type="ECO:0000256" key="5">
    <source>
        <dbReference type="ARBA" id="ARBA00022786"/>
    </source>
</evidence>
<evidence type="ECO:0000256" key="10">
    <source>
        <dbReference type="ARBA" id="ARBA00077195"/>
    </source>
</evidence>
<dbReference type="PROSITE" id="PS00183">
    <property type="entry name" value="UBC_1"/>
    <property type="match status" value="1"/>
</dbReference>
<dbReference type="InterPro" id="IPR036188">
    <property type="entry name" value="FAD/NAD-bd_sf"/>
</dbReference>
<dbReference type="InterPro" id="IPR050281">
    <property type="entry name" value="Flavin_monoamine_oxidase"/>
</dbReference>
<gene>
    <name evidence="13" type="ORF">G210_0005</name>
</gene>
<dbReference type="InterPro" id="IPR023313">
    <property type="entry name" value="UBQ-conjugating_AS"/>
</dbReference>
<dbReference type="EMBL" id="AOGT01000761">
    <property type="protein sequence ID" value="EMG49293.1"/>
    <property type="molecule type" value="Genomic_DNA"/>
</dbReference>
<dbReference type="GO" id="GO:0061631">
    <property type="term" value="F:ubiquitin conjugating enzyme activity"/>
    <property type="evidence" value="ECO:0007669"/>
    <property type="project" value="UniProtKB-EC"/>
</dbReference>
<evidence type="ECO:0000256" key="11">
    <source>
        <dbReference type="PROSITE-ProRule" id="PRU10133"/>
    </source>
</evidence>
<name>M3JAX9_CANMX</name>
<evidence type="ECO:0000256" key="6">
    <source>
        <dbReference type="ARBA" id="ARBA00022840"/>
    </source>
</evidence>
<feature type="active site" description="Glycyl thioester intermediate" evidence="11">
    <location>
        <position position="91"/>
    </location>
</feature>
<dbReference type="Pfam" id="PF01593">
    <property type="entry name" value="Amino_oxidase"/>
    <property type="match status" value="1"/>
</dbReference>
<dbReference type="FunFam" id="3.10.110.10:FF:000008">
    <property type="entry name" value="Ubiquitin-conjugating enzyme E2 G2"/>
    <property type="match status" value="1"/>
</dbReference>
<evidence type="ECO:0000256" key="1">
    <source>
        <dbReference type="ARBA" id="ARBA00000485"/>
    </source>
</evidence>
<dbReference type="SUPFAM" id="SSF51905">
    <property type="entry name" value="FAD/NAD(P)-binding domain"/>
    <property type="match status" value="1"/>
</dbReference>
<dbReference type="InterPro" id="IPR002937">
    <property type="entry name" value="Amino_oxidase"/>
</dbReference>
<dbReference type="Pfam" id="PF00179">
    <property type="entry name" value="UQ_con"/>
    <property type="match status" value="1"/>
</dbReference>
<evidence type="ECO:0000256" key="9">
    <source>
        <dbReference type="ARBA" id="ARBA00031729"/>
    </source>
</evidence>
<dbReference type="STRING" id="1245528.M3JAX9"/>